<dbReference type="Pfam" id="PF01535">
    <property type="entry name" value="PPR"/>
    <property type="match status" value="2"/>
</dbReference>
<dbReference type="InterPro" id="IPR046960">
    <property type="entry name" value="PPR_At4g14850-like_plant"/>
</dbReference>
<dbReference type="Pfam" id="PF13041">
    <property type="entry name" value="PPR_2"/>
    <property type="match status" value="2"/>
</dbReference>
<dbReference type="GeneID" id="109723803"/>
<evidence type="ECO:0000313" key="5">
    <source>
        <dbReference type="Proteomes" id="UP000515123"/>
    </source>
</evidence>
<feature type="repeat" description="PPR" evidence="3">
    <location>
        <begin position="127"/>
        <end position="161"/>
    </location>
</feature>
<dbReference type="AlphaFoldDB" id="A0A6P5GJD8"/>
<protein>
    <submittedName>
        <fullName evidence="6">Pentatricopeptide repeat-containing protein At2g36730-like</fullName>
    </submittedName>
</protein>
<dbReference type="Gene3D" id="1.25.40.10">
    <property type="entry name" value="Tetratricopeptide repeat domain"/>
    <property type="match status" value="3"/>
</dbReference>
<reference evidence="6" key="2">
    <citation type="submission" date="2025-08" db="UniProtKB">
        <authorList>
            <consortium name="RefSeq"/>
        </authorList>
    </citation>
    <scope>IDENTIFICATION</scope>
    <source>
        <tissue evidence="6">Leaf</tissue>
    </source>
</reference>
<feature type="region of interest" description="Disordered" evidence="4">
    <location>
        <begin position="17"/>
        <end position="76"/>
    </location>
</feature>
<organism evidence="5 6">
    <name type="scientific">Ananas comosus</name>
    <name type="common">Pineapple</name>
    <name type="synonym">Ananas ananas</name>
    <dbReference type="NCBI Taxonomy" id="4615"/>
    <lineage>
        <taxon>Eukaryota</taxon>
        <taxon>Viridiplantae</taxon>
        <taxon>Streptophyta</taxon>
        <taxon>Embryophyta</taxon>
        <taxon>Tracheophyta</taxon>
        <taxon>Spermatophyta</taxon>
        <taxon>Magnoliopsida</taxon>
        <taxon>Liliopsida</taxon>
        <taxon>Poales</taxon>
        <taxon>Bromeliaceae</taxon>
        <taxon>Bromelioideae</taxon>
        <taxon>Ananas</taxon>
    </lineage>
</organism>
<dbReference type="InterPro" id="IPR002885">
    <property type="entry name" value="PPR_rpt"/>
</dbReference>
<evidence type="ECO:0000256" key="2">
    <source>
        <dbReference type="ARBA" id="ARBA00022946"/>
    </source>
</evidence>
<gene>
    <name evidence="6" type="primary">LOC109723803</name>
</gene>
<feature type="repeat" description="PPR" evidence="3">
    <location>
        <begin position="228"/>
        <end position="262"/>
    </location>
</feature>
<dbReference type="InterPro" id="IPR011990">
    <property type="entry name" value="TPR-like_helical_dom_sf"/>
</dbReference>
<evidence type="ECO:0000256" key="1">
    <source>
        <dbReference type="ARBA" id="ARBA00022737"/>
    </source>
</evidence>
<dbReference type="FunFam" id="1.25.40.10:FF:000242">
    <property type="entry name" value="Pentatricopeptide repeat-containing protein"/>
    <property type="match status" value="1"/>
</dbReference>
<keyword evidence="1" id="KW-0677">Repeat</keyword>
<evidence type="ECO:0000256" key="3">
    <source>
        <dbReference type="PROSITE-ProRule" id="PRU00708"/>
    </source>
</evidence>
<evidence type="ECO:0000313" key="6">
    <source>
        <dbReference type="RefSeq" id="XP_020107877.1"/>
    </source>
</evidence>
<dbReference type="PANTHER" id="PTHR47926">
    <property type="entry name" value="PENTATRICOPEPTIDE REPEAT-CONTAINING PROTEIN"/>
    <property type="match status" value="1"/>
</dbReference>
<keyword evidence="2" id="KW-0809">Transit peptide</keyword>
<dbReference type="GO" id="GO:0003723">
    <property type="term" value="F:RNA binding"/>
    <property type="evidence" value="ECO:0007669"/>
    <property type="project" value="InterPro"/>
</dbReference>
<keyword evidence="5" id="KW-1185">Reference proteome</keyword>
<dbReference type="Pfam" id="PF20431">
    <property type="entry name" value="E_motif"/>
    <property type="match status" value="1"/>
</dbReference>
<dbReference type="InterPro" id="IPR046848">
    <property type="entry name" value="E_motif"/>
</dbReference>
<feature type="repeat" description="PPR" evidence="3">
    <location>
        <begin position="329"/>
        <end position="359"/>
    </location>
</feature>
<sequence>MSFDHLPLFSRPSTLVTKVLSPSIPPSSASEAENSERGVDEGGADENDQVVVETVENSERGADEGGADENDEQSISIDTSSTSLLATFITSGLFRGALPATRLLKCATDASNLPLAQLIFAQIQSPDAFSYNALIKALALSPHPLISLCFYRGMLRRGLSPNEYTFCFLLDCCARGLALLEGRQVHAHVGKRGLAAALFAGTSLVHMYGDCGAPADARRAFDEMLQRSGVSWAAVVDACVGCGEPAGALRLFREMRGAGVEPNNAALVGALCACAEIGNLAAGRAVHAHVVVRGLELNVTLGTSLVDMYSKSGAIDSATAVFLLMPVTSVASWNCLIHGTAINGRGDKAVSLFEKMKHKTDVRPNKVTFLSVLHACSHSGLVEEGVKFFAEMSSRMYNIVPSIEHYGCMVDLYARSGRLDDAMGLVKAMPMKPDIGIWGSLIVSCRNHGYRDVETPLAAQILKLAPDDTCGYLFLSDAFAKERRWEDVIGVRKMMREMDVRKVAGSSSIAKWF</sequence>
<dbReference type="FunFam" id="1.25.40.10:FF:000344">
    <property type="entry name" value="Pentatricopeptide repeat-containing protein"/>
    <property type="match status" value="1"/>
</dbReference>
<accession>A0A6P5GJD8</accession>
<dbReference type="NCBIfam" id="TIGR00756">
    <property type="entry name" value="PPR"/>
    <property type="match status" value="3"/>
</dbReference>
<dbReference type="Proteomes" id="UP000515123">
    <property type="component" value="Linkage group 18"/>
</dbReference>
<dbReference type="RefSeq" id="XP_020107877.1">
    <property type="nucleotide sequence ID" value="XM_020252288.1"/>
</dbReference>
<evidence type="ECO:0000256" key="4">
    <source>
        <dbReference type="SAM" id="MobiDB-lite"/>
    </source>
</evidence>
<dbReference type="GO" id="GO:0009451">
    <property type="term" value="P:RNA modification"/>
    <property type="evidence" value="ECO:0007669"/>
    <property type="project" value="InterPro"/>
</dbReference>
<feature type="repeat" description="PPR" evidence="3">
    <location>
        <begin position="365"/>
        <end position="395"/>
    </location>
</feature>
<name>A0A6P5GJD8_ANACO</name>
<dbReference type="PROSITE" id="PS51375">
    <property type="entry name" value="PPR"/>
    <property type="match status" value="4"/>
</dbReference>
<proteinExistence type="predicted"/>
<reference evidence="5" key="1">
    <citation type="journal article" date="2015" name="Nat. Genet.">
        <title>The pineapple genome and the evolution of CAM photosynthesis.</title>
        <authorList>
            <person name="Ming R."/>
            <person name="VanBuren R."/>
            <person name="Wai C.M."/>
            <person name="Tang H."/>
            <person name="Schatz M.C."/>
            <person name="Bowers J.E."/>
            <person name="Lyons E."/>
            <person name="Wang M.L."/>
            <person name="Chen J."/>
            <person name="Biggers E."/>
            <person name="Zhang J."/>
            <person name="Huang L."/>
            <person name="Zhang L."/>
            <person name="Miao W."/>
            <person name="Zhang J."/>
            <person name="Ye Z."/>
            <person name="Miao C."/>
            <person name="Lin Z."/>
            <person name="Wang H."/>
            <person name="Zhou H."/>
            <person name="Yim W.C."/>
            <person name="Priest H.D."/>
            <person name="Zheng C."/>
            <person name="Woodhouse M."/>
            <person name="Edger P.P."/>
            <person name="Guyot R."/>
            <person name="Guo H.B."/>
            <person name="Guo H."/>
            <person name="Zheng G."/>
            <person name="Singh R."/>
            <person name="Sharma A."/>
            <person name="Min X."/>
            <person name="Zheng Y."/>
            <person name="Lee H."/>
            <person name="Gurtowski J."/>
            <person name="Sedlazeck F.J."/>
            <person name="Harkess A."/>
            <person name="McKain M.R."/>
            <person name="Liao Z."/>
            <person name="Fang J."/>
            <person name="Liu J."/>
            <person name="Zhang X."/>
            <person name="Zhang Q."/>
            <person name="Hu W."/>
            <person name="Qin Y."/>
            <person name="Wang K."/>
            <person name="Chen L.Y."/>
            <person name="Shirley N."/>
            <person name="Lin Y.R."/>
            <person name="Liu L.Y."/>
            <person name="Hernandez A.G."/>
            <person name="Wright C.L."/>
            <person name="Bulone V."/>
            <person name="Tuskan G.A."/>
            <person name="Heath K."/>
            <person name="Zee F."/>
            <person name="Moore P.H."/>
            <person name="Sunkar R."/>
            <person name="Leebens-Mack J.H."/>
            <person name="Mockler T."/>
            <person name="Bennetzen J.L."/>
            <person name="Freeling M."/>
            <person name="Sankoff D."/>
            <person name="Paterson A.H."/>
            <person name="Zhu X."/>
            <person name="Yang X."/>
            <person name="Smith J.A."/>
            <person name="Cushman J.C."/>
            <person name="Paull R.E."/>
            <person name="Yu Q."/>
        </authorList>
    </citation>
    <scope>NUCLEOTIDE SEQUENCE [LARGE SCALE GENOMIC DNA]</scope>
    <source>
        <strain evidence="5">cv. F153</strain>
    </source>
</reference>
<dbReference type="OrthoDB" id="767233at2759"/>